<keyword evidence="12" id="KW-1185">Reference proteome</keyword>
<feature type="compositionally biased region" description="Polar residues" evidence="9">
    <location>
        <begin position="91"/>
        <end position="108"/>
    </location>
</feature>
<reference evidence="11 12" key="1">
    <citation type="submission" date="2019-08" db="EMBL/GenBank/DDBJ databases">
        <title>Deep-cultivation of Planctomycetes and their phenomic and genomic characterization uncovers novel biology.</title>
        <authorList>
            <person name="Wiegand S."/>
            <person name="Jogler M."/>
            <person name="Boedeker C."/>
            <person name="Pinto D."/>
            <person name="Vollmers J."/>
            <person name="Rivas-Marin E."/>
            <person name="Kohn T."/>
            <person name="Peeters S.H."/>
            <person name="Heuer A."/>
            <person name="Rast P."/>
            <person name="Oberbeckmann S."/>
            <person name="Bunk B."/>
            <person name="Jeske O."/>
            <person name="Meyerdierks A."/>
            <person name="Storesund J.E."/>
            <person name="Kallscheuer N."/>
            <person name="Luecker S."/>
            <person name="Lage O.M."/>
            <person name="Pohl T."/>
            <person name="Merkel B.J."/>
            <person name="Hornburger P."/>
            <person name="Mueller R.-W."/>
            <person name="Bruemmer F."/>
            <person name="Labrenz M."/>
            <person name="Spormann A.M."/>
            <person name="Op den Camp H."/>
            <person name="Overmann J."/>
            <person name="Amann R."/>
            <person name="Jetten M.S.M."/>
            <person name="Mascher T."/>
            <person name="Medema M.H."/>
            <person name="Devos D.P."/>
            <person name="Kaster A.-K."/>
            <person name="Ovreas L."/>
            <person name="Rohde M."/>
            <person name="Galperin M.Y."/>
            <person name="Jogler C."/>
        </authorList>
    </citation>
    <scope>NUCLEOTIDE SEQUENCE [LARGE SCALE GENOMIC DNA]</scope>
    <source>
        <strain evidence="11 12">FC18</strain>
    </source>
</reference>
<evidence type="ECO:0000256" key="9">
    <source>
        <dbReference type="SAM" id="MobiDB-lite"/>
    </source>
</evidence>
<dbReference type="EMBL" id="CP042912">
    <property type="protein sequence ID" value="QEG23400.1"/>
    <property type="molecule type" value="Genomic_DNA"/>
</dbReference>
<keyword evidence="2 11" id="KW-0645">Protease</keyword>
<keyword evidence="5 11" id="KW-0378">Hydrolase</keyword>
<feature type="active site" description="Charge relay system" evidence="7">
    <location>
        <position position="129"/>
    </location>
</feature>
<dbReference type="PROSITE" id="PS50106">
    <property type="entry name" value="PDZ"/>
    <property type="match status" value="2"/>
</dbReference>
<feature type="domain" description="PDZ" evidence="10">
    <location>
        <begin position="395"/>
        <end position="495"/>
    </location>
</feature>
<evidence type="ECO:0000256" key="4">
    <source>
        <dbReference type="ARBA" id="ARBA00022737"/>
    </source>
</evidence>
<feature type="domain" description="PDZ" evidence="10">
    <location>
        <begin position="290"/>
        <end position="342"/>
    </location>
</feature>
<feature type="binding site" evidence="8">
    <location>
        <position position="160"/>
    </location>
    <ligand>
        <name>substrate</name>
    </ligand>
</feature>
<evidence type="ECO:0000256" key="1">
    <source>
        <dbReference type="ARBA" id="ARBA00010541"/>
    </source>
</evidence>
<dbReference type="KEGG" id="mff:MFFC18_32980"/>
<feature type="active site" description="Charge relay system" evidence="7">
    <location>
        <position position="234"/>
    </location>
</feature>
<evidence type="ECO:0000313" key="11">
    <source>
        <dbReference type="EMBL" id="QEG23400.1"/>
    </source>
</evidence>
<feature type="binding site" evidence="8">
    <location>
        <begin position="232"/>
        <end position="234"/>
    </location>
    <ligand>
        <name>substrate</name>
    </ligand>
</feature>
<organism evidence="11 12">
    <name type="scientific">Mariniblastus fucicola</name>
    <dbReference type="NCBI Taxonomy" id="980251"/>
    <lineage>
        <taxon>Bacteria</taxon>
        <taxon>Pseudomonadati</taxon>
        <taxon>Planctomycetota</taxon>
        <taxon>Planctomycetia</taxon>
        <taxon>Pirellulales</taxon>
        <taxon>Pirellulaceae</taxon>
        <taxon>Mariniblastus</taxon>
    </lineage>
</organism>
<evidence type="ECO:0000256" key="3">
    <source>
        <dbReference type="ARBA" id="ARBA00022729"/>
    </source>
</evidence>
<evidence type="ECO:0000259" key="10">
    <source>
        <dbReference type="PROSITE" id="PS50106"/>
    </source>
</evidence>
<dbReference type="InterPro" id="IPR001940">
    <property type="entry name" value="Peptidase_S1C"/>
</dbReference>
<feature type="region of interest" description="Disordered" evidence="9">
    <location>
        <begin position="87"/>
        <end position="112"/>
    </location>
</feature>
<feature type="active site" description="Charge relay system" evidence="7">
    <location>
        <position position="160"/>
    </location>
</feature>
<dbReference type="AlphaFoldDB" id="A0A5B9PE32"/>
<dbReference type="SMART" id="SM00228">
    <property type="entry name" value="PDZ"/>
    <property type="match status" value="2"/>
</dbReference>
<dbReference type="PANTHER" id="PTHR22939">
    <property type="entry name" value="SERINE PROTEASE FAMILY S1C HTRA-RELATED"/>
    <property type="match status" value="1"/>
</dbReference>
<dbReference type="RefSeq" id="WP_075082109.1">
    <property type="nucleotide sequence ID" value="NZ_CP042912.1"/>
</dbReference>
<proteinExistence type="inferred from homology"/>
<evidence type="ECO:0000256" key="2">
    <source>
        <dbReference type="ARBA" id="ARBA00022670"/>
    </source>
</evidence>
<dbReference type="Gene3D" id="2.40.10.120">
    <property type="match status" value="1"/>
</dbReference>
<comment type="similarity">
    <text evidence="1">Belongs to the peptidase S1C family.</text>
</comment>
<dbReference type="NCBIfam" id="TIGR02037">
    <property type="entry name" value="degP_htrA_DO"/>
    <property type="match status" value="1"/>
</dbReference>
<sequence>MKTLLNNTRLEKWIALPIVAVLILPQLASADTLTHRTNPFLNSAQTAGINQLDPDQSVARAKDLSNAFRAASNKVLPSLVAIETRVEASKSSRSGRQNPFAQKPSNRPATGIGSGVIIDESGVIITNNHVVMDGKGEVTVRLNDGREFSAAEVLTDPKTDIAVIRLEGASGLTATPMGDSDSAEIGDWVLALGQPFGLESTVTAGIISAKQRGIGMNERESYIQTDAAINPGNSGGPLVNLNGEIVGINTAISSRSGGNEGIGFAVPINLARWVGGQLMSHGTVKRAYIGVGVQELDATLANQFGVSPRGGVVLTMVQPDSPAAKAGLKTGDVLVSFDNIKIWEPSQLQLAVERCEPGQSKKLNVVRNKRSIKLSIVPNQISIGSLEIAPKVKRKVPVSKATSSLGLRVESLDAETAERLGVDDIDGVVVTGIARGGLAQQSGLKPGYVIAEVNHRSVKNMDEFTDAMKNADGKDGILLLVRAGEGSRYLVLKSPA</sequence>
<evidence type="ECO:0000256" key="5">
    <source>
        <dbReference type="ARBA" id="ARBA00022801"/>
    </source>
</evidence>
<keyword evidence="3" id="KW-0732">Signal</keyword>
<keyword evidence="4" id="KW-0677">Repeat</keyword>
<dbReference type="SUPFAM" id="SSF50156">
    <property type="entry name" value="PDZ domain-like"/>
    <property type="match status" value="2"/>
</dbReference>
<protein>
    <submittedName>
        <fullName evidence="11">Periplasmic serine endoprotease DegP</fullName>
        <ecNumber evidence="11">3.4.21.107</ecNumber>
    </submittedName>
</protein>
<evidence type="ECO:0000256" key="7">
    <source>
        <dbReference type="PIRSR" id="PIRSR611782-1"/>
    </source>
</evidence>
<dbReference type="Pfam" id="PF13365">
    <property type="entry name" value="Trypsin_2"/>
    <property type="match status" value="1"/>
</dbReference>
<feature type="binding site" evidence="8">
    <location>
        <position position="129"/>
    </location>
    <ligand>
        <name>substrate</name>
    </ligand>
</feature>
<gene>
    <name evidence="11" type="primary">degP_5</name>
    <name evidence="11" type="ORF">MFFC18_32980</name>
</gene>
<dbReference type="GO" id="GO:0004252">
    <property type="term" value="F:serine-type endopeptidase activity"/>
    <property type="evidence" value="ECO:0007669"/>
    <property type="project" value="InterPro"/>
</dbReference>
<dbReference type="InterPro" id="IPR036034">
    <property type="entry name" value="PDZ_sf"/>
</dbReference>
<keyword evidence="6" id="KW-0720">Serine protease</keyword>
<dbReference type="Gene3D" id="2.30.42.10">
    <property type="match status" value="2"/>
</dbReference>
<dbReference type="Proteomes" id="UP000322214">
    <property type="component" value="Chromosome"/>
</dbReference>
<accession>A0A5B9PE32</accession>
<dbReference type="GO" id="GO:0006508">
    <property type="term" value="P:proteolysis"/>
    <property type="evidence" value="ECO:0007669"/>
    <property type="project" value="UniProtKB-KW"/>
</dbReference>
<evidence type="ECO:0000313" key="12">
    <source>
        <dbReference type="Proteomes" id="UP000322214"/>
    </source>
</evidence>
<dbReference type="PANTHER" id="PTHR22939:SF129">
    <property type="entry name" value="SERINE PROTEASE HTRA2, MITOCHONDRIAL"/>
    <property type="match status" value="1"/>
</dbReference>
<dbReference type="InterPro" id="IPR001478">
    <property type="entry name" value="PDZ"/>
</dbReference>
<dbReference type="InterPro" id="IPR011782">
    <property type="entry name" value="Pept_S1C_Do"/>
</dbReference>
<evidence type="ECO:0000256" key="6">
    <source>
        <dbReference type="ARBA" id="ARBA00022825"/>
    </source>
</evidence>
<name>A0A5B9PE32_9BACT</name>
<dbReference type="EC" id="3.4.21.107" evidence="11"/>
<dbReference type="Pfam" id="PF13180">
    <property type="entry name" value="PDZ_2"/>
    <property type="match status" value="1"/>
</dbReference>
<dbReference type="SUPFAM" id="SSF50494">
    <property type="entry name" value="Trypsin-like serine proteases"/>
    <property type="match status" value="1"/>
</dbReference>
<dbReference type="Pfam" id="PF00595">
    <property type="entry name" value="PDZ"/>
    <property type="match status" value="1"/>
</dbReference>
<dbReference type="InterPro" id="IPR009003">
    <property type="entry name" value="Peptidase_S1_PA"/>
</dbReference>
<evidence type="ECO:0000256" key="8">
    <source>
        <dbReference type="PIRSR" id="PIRSR611782-2"/>
    </source>
</evidence>
<dbReference type="PRINTS" id="PR00834">
    <property type="entry name" value="PROTEASES2C"/>
</dbReference>